<comment type="caution">
    <text evidence="1">The sequence shown here is derived from an EMBL/GenBank/DDBJ whole genome shotgun (WGS) entry which is preliminary data.</text>
</comment>
<name>A0A9Q0DLR2_9TELE</name>
<evidence type="ECO:0000313" key="1">
    <source>
        <dbReference type="EMBL" id="KAJ3591664.1"/>
    </source>
</evidence>
<dbReference type="AlphaFoldDB" id="A0A9Q0DLR2"/>
<reference evidence="1" key="1">
    <citation type="submission" date="2022-07" db="EMBL/GenBank/DDBJ databases">
        <title>Chromosome-level genome of Muraenolepis orangiensis.</title>
        <authorList>
            <person name="Kim J."/>
        </authorList>
    </citation>
    <scope>NUCLEOTIDE SEQUENCE</scope>
    <source>
        <strain evidence="1">KU_S4_2022</strain>
        <tissue evidence="1">Muscle</tissue>
    </source>
</reference>
<keyword evidence="2" id="KW-1185">Reference proteome</keyword>
<feature type="non-terminal residue" evidence="1">
    <location>
        <position position="1"/>
    </location>
</feature>
<accession>A0A9Q0DLR2</accession>
<proteinExistence type="predicted"/>
<dbReference type="Proteomes" id="UP001148018">
    <property type="component" value="Unassembled WGS sequence"/>
</dbReference>
<gene>
    <name evidence="1" type="ORF">NHX12_006796</name>
</gene>
<dbReference type="EMBL" id="JANIIK010000113">
    <property type="protein sequence ID" value="KAJ3591664.1"/>
    <property type="molecule type" value="Genomic_DNA"/>
</dbReference>
<evidence type="ECO:0000313" key="2">
    <source>
        <dbReference type="Proteomes" id="UP001148018"/>
    </source>
</evidence>
<organism evidence="1 2">
    <name type="scientific">Muraenolepis orangiensis</name>
    <name type="common">Patagonian moray cod</name>
    <dbReference type="NCBI Taxonomy" id="630683"/>
    <lineage>
        <taxon>Eukaryota</taxon>
        <taxon>Metazoa</taxon>
        <taxon>Chordata</taxon>
        <taxon>Craniata</taxon>
        <taxon>Vertebrata</taxon>
        <taxon>Euteleostomi</taxon>
        <taxon>Actinopterygii</taxon>
        <taxon>Neopterygii</taxon>
        <taxon>Teleostei</taxon>
        <taxon>Neoteleostei</taxon>
        <taxon>Acanthomorphata</taxon>
        <taxon>Zeiogadaria</taxon>
        <taxon>Gadariae</taxon>
        <taxon>Gadiformes</taxon>
        <taxon>Muraenolepidoidei</taxon>
        <taxon>Muraenolepididae</taxon>
        <taxon>Muraenolepis</taxon>
    </lineage>
</organism>
<protein>
    <submittedName>
        <fullName evidence="1">Uncharacterized protein</fullName>
    </submittedName>
</protein>
<sequence length="54" mass="5814">LDSLAAQEKEGLCLHTRCPSYPCPGRDEKTIGDPTTPSPHPLVLAAVDQPWSVD</sequence>